<evidence type="ECO:0000313" key="2">
    <source>
        <dbReference type="EMBL" id="OCT66440.1"/>
    </source>
</evidence>
<feature type="compositionally biased region" description="Basic residues" evidence="1">
    <location>
        <begin position="47"/>
        <end position="57"/>
    </location>
</feature>
<name>A0A974H6L8_XENLA</name>
<evidence type="ECO:0000256" key="1">
    <source>
        <dbReference type="SAM" id="MobiDB-lite"/>
    </source>
</evidence>
<reference evidence="3" key="1">
    <citation type="journal article" date="2016" name="Nature">
        <title>Genome evolution in the allotetraploid frog Xenopus laevis.</title>
        <authorList>
            <person name="Session A.M."/>
            <person name="Uno Y."/>
            <person name="Kwon T."/>
            <person name="Chapman J.A."/>
            <person name="Toyoda A."/>
            <person name="Takahashi S."/>
            <person name="Fukui A."/>
            <person name="Hikosaka A."/>
            <person name="Suzuki A."/>
            <person name="Kondo M."/>
            <person name="van Heeringen S.J."/>
            <person name="Quigley I."/>
            <person name="Heinz S."/>
            <person name="Ogino H."/>
            <person name="Ochi H."/>
            <person name="Hellsten U."/>
            <person name="Lyons J.B."/>
            <person name="Simakov O."/>
            <person name="Putnam N."/>
            <person name="Stites J."/>
            <person name="Kuroki Y."/>
            <person name="Tanaka T."/>
            <person name="Michiue T."/>
            <person name="Watanabe M."/>
            <person name="Bogdanovic O."/>
            <person name="Lister R."/>
            <person name="Georgiou G."/>
            <person name="Paranjpe S.S."/>
            <person name="van Kruijsbergen I."/>
            <person name="Shu S."/>
            <person name="Carlson J."/>
            <person name="Kinoshita T."/>
            <person name="Ohta Y."/>
            <person name="Mawaribuchi S."/>
            <person name="Jenkins J."/>
            <person name="Grimwood J."/>
            <person name="Schmutz J."/>
            <person name="Mitros T."/>
            <person name="Mozaffari S.V."/>
            <person name="Suzuki Y."/>
            <person name="Haramoto Y."/>
            <person name="Yamamoto T.S."/>
            <person name="Takagi C."/>
            <person name="Heald R."/>
            <person name="Miller K."/>
            <person name="Haudenschild C."/>
            <person name="Kitzman J."/>
            <person name="Nakayama T."/>
            <person name="Izutsu Y."/>
            <person name="Robert J."/>
            <person name="Fortriede J."/>
            <person name="Burns K."/>
            <person name="Lotay V."/>
            <person name="Karimi K."/>
            <person name="Yasuoka Y."/>
            <person name="Dichmann D.S."/>
            <person name="Flajnik M.F."/>
            <person name="Houston D.W."/>
            <person name="Shendure J."/>
            <person name="DuPasquier L."/>
            <person name="Vize P.D."/>
            <person name="Zorn A.M."/>
            <person name="Ito M."/>
            <person name="Marcotte E.M."/>
            <person name="Wallingford J.B."/>
            <person name="Ito Y."/>
            <person name="Asashima M."/>
            <person name="Ueno N."/>
            <person name="Matsuda Y."/>
            <person name="Veenstra G.J."/>
            <person name="Fujiyama A."/>
            <person name="Harland R.M."/>
            <person name="Taira M."/>
            <person name="Rokhsar D.S."/>
        </authorList>
    </citation>
    <scope>NUCLEOTIDE SEQUENCE [LARGE SCALE GENOMIC DNA]</scope>
    <source>
        <strain evidence="3">J</strain>
    </source>
</reference>
<dbReference type="Proteomes" id="UP000694892">
    <property type="component" value="Chromosome 8S"/>
</dbReference>
<dbReference type="EMBL" id="CM004481">
    <property type="protein sequence ID" value="OCT66440.1"/>
    <property type="molecule type" value="Genomic_DNA"/>
</dbReference>
<gene>
    <name evidence="2" type="ORF">XELAEV_18042690mg</name>
</gene>
<feature type="region of interest" description="Disordered" evidence="1">
    <location>
        <begin position="23"/>
        <end position="69"/>
    </location>
</feature>
<organism evidence="2 3">
    <name type="scientific">Xenopus laevis</name>
    <name type="common">African clawed frog</name>
    <dbReference type="NCBI Taxonomy" id="8355"/>
    <lineage>
        <taxon>Eukaryota</taxon>
        <taxon>Metazoa</taxon>
        <taxon>Chordata</taxon>
        <taxon>Craniata</taxon>
        <taxon>Vertebrata</taxon>
        <taxon>Euteleostomi</taxon>
        <taxon>Amphibia</taxon>
        <taxon>Batrachia</taxon>
        <taxon>Anura</taxon>
        <taxon>Pipoidea</taxon>
        <taxon>Pipidae</taxon>
        <taxon>Xenopodinae</taxon>
        <taxon>Xenopus</taxon>
        <taxon>Xenopus</taxon>
    </lineage>
</organism>
<protein>
    <submittedName>
        <fullName evidence="2">Uncharacterized protein</fullName>
    </submittedName>
</protein>
<evidence type="ECO:0000313" key="3">
    <source>
        <dbReference type="Proteomes" id="UP000694892"/>
    </source>
</evidence>
<accession>A0A974H6L8</accession>
<sequence>MAKSRKTLTELLAQAKVKSGEESQKRCLISFGPQNGIPETRMSKINGAKKPKRKHPQIKTLHSLDVMIE</sequence>
<dbReference type="AlphaFoldDB" id="A0A974H6L8"/>
<proteinExistence type="predicted"/>